<gene>
    <name evidence="2" type="ORF">HMPREF9336_03085</name>
</gene>
<dbReference type="EMBL" id="ACZI02000001">
    <property type="protein sequence ID" value="EFV12054.2"/>
    <property type="molecule type" value="Genomic_DNA"/>
</dbReference>
<comment type="caution">
    <text evidence="2">The sequence shown here is derived from an EMBL/GenBank/DDBJ whole genome shotgun (WGS) entry which is preliminary data.</text>
</comment>
<dbReference type="eggNOG" id="ENOG502Z8PZ">
    <property type="taxonomic scope" value="Bacteria"/>
</dbReference>
<feature type="region of interest" description="Disordered" evidence="1">
    <location>
        <begin position="269"/>
        <end position="288"/>
    </location>
</feature>
<dbReference type="AlphaFoldDB" id="E5XUB3"/>
<evidence type="ECO:0000313" key="2">
    <source>
        <dbReference type="EMBL" id="EFV12054.2"/>
    </source>
</evidence>
<sequence length="317" mass="33096">MCLALRDRHGQLARATVNTDAVLVAALVEAQLEEGSALREPSGRCPLRRFAVAQVVPSSSIGVRLGAVASLALTAAKARDVVMERQTGLAPSGRVKGMLAGVAADMLAKKAASDPEVSAALDVPGLLAEFDRQGETELRARELGLAAVTAASAKAAGHVFAAAARVAGRLENEAPLRRIGAAYGEIAHLVDALDDIEADRRAGAFNPIIATGTPLEAVRTRLEALRTLVADESARLRLTDAGLVRSLLLHGLRARIARAVTGLPAPYEDSAKKRKKEKKPGGPKRARRWDDCCDAWCCGDCCGEGCGECCGSACGCS</sequence>
<keyword evidence="3" id="KW-1185">Reference proteome</keyword>
<evidence type="ECO:0000313" key="3">
    <source>
        <dbReference type="Proteomes" id="UP000004816"/>
    </source>
</evidence>
<reference evidence="2 3" key="1">
    <citation type="journal article" date="2011" name="Stand. Genomic Sci.">
        <title>High quality draft genome sequence of Segniliparus rugosus CDC 945(T)= (ATCC BAA-974(T)).</title>
        <authorList>
            <person name="Earl A.M."/>
            <person name="Desjardins C.A."/>
            <person name="Fitzgerald M.G."/>
            <person name="Arachchi H.M."/>
            <person name="Zeng Q."/>
            <person name="Mehta T."/>
            <person name="Griggs A."/>
            <person name="Birren B.W."/>
            <person name="Toney N.C."/>
            <person name="Carr J."/>
            <person name="Posey J."/>
            <person name="Butler W.R."/>
        </authorList>
    </citation>
    <scope>NUCLEOTIDE SEQUENCE [LARGE SCALE GENOMIC DNA]</scope>
    <source>
        <strain evidence="3">ATCC BAA-974 / DSM 45345 / CCUG 50838 / CIP 108380 / JCM 13579 / CDC 945</strain>
    </source>
</reference>
<protein>
    <submittedName>
        <fullName evidence="2">Uncharacterized protein</fullName>
    </submittedName>
</protein>
<dbReference type="Proteomes" id="UP000004816">
    <property type="component" value="Unassembled WGS sequence"/>
</dbReference>
<dbReference type="Pfam" id="PF18937">
    <property type="entry name" value="DUF5685"/>
    <property type="match status" value="1"/>
</dbReference>
<dbReference type="HOGENOM" id="CLU_045655_0_0_11"/>
<feature type="compositionally biased region" description="Basic residues" evidence="1">
    <location>
        <begin position="272"/>
        <end position="287"/>
    </location>
</feature>
<dbReference type="InterPro" id="IPR043740">
    <property type="entry name" value="DUF5685"/>
</dbReference>
<evidence type="ECO:0000256" key="1">
    <source>
        <dbReference type="SAM" id="MobiDB-lite"/>
    </source>
</evidence>
<name>E5XUB3_SEGRC</name>
<dbReference type="STRING" id="679197.HMPREF9336_03085"/>
<accession>E5XUB3</accession>
<proteinExistence type="predicted"/>
<organism evidence="2 3">
    <name type="scientific">Segniliparus rugosus (strain ATCC BAA-974 / DSM 45345 / CCUG 50838 / CIP 108380 / JCM 13579 / CDC 945)</name>
    <dbReference type="NCBI Taxonomy" id="679197"/>
    <lineage>
        <taxon>Bacteria</taxon>
        <taxon>Bacillati</taxon>
        <taxon>Actinomycetota</taxon>
        <taxon>Actinomycetes</taxon>
        <taxon>Mycobacteriales</taxon>
        <taxon>Segniliparaceae</taxon>
        <taxon>Segniliparus</taxon>
    </lineage>
</organism>